<reference evidence="4" key="1">
    <citation type="journal article" date="2019" name="Int. J. Syst. Evol. Microbiol.">
        <title>The Global Catalogue of Microorganisms (GCM) 10K type strain sequencing project: providing services to taxonomists for standard genome sequencing and annotation.</title>
        <authorList>
            <consortium name="The Broad Institute Genomics Platform"/>
            <consortium name="The Broad Institute Genome Sequencing Center for Infectious Disease"/>
            <person name="Wu L."/>
            <person name="Ma J."/>
        </authorList>
    </citation>
    <scope>NUCLEOTIDE SEQUENCE [LARGE SCALE GENOMIC DNA]</scope>
    <source>
        <strain evidence="4">KCTC 42964</strain>
    </source>
</reference>
<dbReference type="PRINTS" id="PR00420">
    <property type="entry name" value="RNGMNOXGNASE"/>
</dbReference>
<name>A0ABV7L9V1_9PROT</name>
<dbReference type="InterPro" id="IPR036188">
    <property type="entry name" value="FAD/NAD-bd_sf"/>
</dbReference>
<dbReference type="Proteomes" id="UP001595528">
    <property type="component" value="Unassembled WGS sequence"/>
</dbReference>
<comment type="caution">
    <text evidence="3">The sequence shown here is derived from an EMBL/GenBank/DDBJ whole genome shotgun (WGS) entry which is preliminary data.</text>
</comment>
<accession>A0ABV7L9V1</accession>
<dbReference type="PANTHER" id="PTHR13847">
    <property type="entry name" value="SARCOSINE DEHYDROGENASE-RELATED"/>
    <property type="match status" value="1"/>
</dbReference>
<proteinExistence type="predicted"/>
<evidence type="ECO:0000256" key="1">
    <source>
        <dbReference type="ARBA" id="ARBA00023002"/>
    </source>
</evidence>
<dbReference type="Gene3D" id="3.30.9.10">
    <property type="entry name" value="D-Amino Acid Oxidase, subunit A, domain 2"/>
    <property type="match status" value="1"/>
</dbReference>
<dbReference type="EC" id="1.-.-.-" evidence="3"/>
<dbReference type="RefSeq" id="WP_379906650.1">
    <property type="nucleotide sequence ID" value="NZ_JBHRTR010000054.1"/>
</dbReference>
<evidence type="ECO:0000313" key="3">
    <source>
        <dbReference type="EMBL" id="MFC3231186.1"/>
    </source>
</evidence>
<dbReference type="Gene3D" id="3.50.50.60">
    <property type="entry name" value="FAD/NAD(P)-binding domain"/>
    <property type="match status" value="1"/>
</dbReference>
<dbReference type="InterPro" id="IPR006076">
    <property type="entry name" value="FAD-dep_OxRdtase"/>
</dbReference>
<protein>
    <submittedName>
        <fullName evidence="3">NAD(P)/FAD-dependent oxidoreductase</fullName>
        <ecNumber evidence="3">1.-.-.-</ecNumber>
    </submittedName>
</protein>
<dbReference type="EMBL" id="JBHRTR010000054">
    <property type="protein sequence ID" value="MFC3231186.1"/>
    <property type="molecule type" value="Genomic_DNA"/>
</dbReference>
<evidence type="ECO:0000259" key="2">
    <source>
        <dbReference type="Pfam" id="PF01266"/>
    </source>
</evidence>
<keyword evidence="4" id="KW-1185">Reference proteome</keyword>
<sequence>MTQTDRHDDLTPVPRRQGLSYYQATARAAPGAPSLRGAARADICIVGGGLTGISTALHLAERGTDCVVLEGSALGEGASGRNGGQVGTGLNWSQERLEAKLGAGWAAALWRLTEDAKAMIRDRVARHGIACDLRHGVAHLAHRRRLVDEYRRTAGQLQDRYGYADIRFVDAAEAAAISGSAAYFGGTLDMGAMHLHPLNLLLGLAEAAVAAGARLHAQTPAVAVERVAGGGFAVTVPDGQVRADRLVVACNGYRGRFLPEIGGRILPIDNFILTTAPLPPDLVPPVLPAGHAVADSRYAVNYFRRTADNRLLFGGGENAGGPQPQDLKRFVGQRMWPVFPQLRDLAIDHAWAGTLAITASRLPEFGRTADGIYYAHGYSGHGLALSLLAGRLLAEAAGGDGAAGGGAGDWTDWDRLARLEHLPFPGGERFRRPLLALALAWFRLLDRL</sequence>
<dbReference type="GO" id="GO:0016491">
    <property type="term" value="F:oxidoreductase activity"/>
    <property type="evidence" value="ECO:0007669"/>
    <property type="project" value="UniProtKB-KW"/>
</dbReference>
<gene>
    <name evidence="3" type="ORF">ACFOGJ_28315</name>
</gene>
<keyword evidence="1 3" id="KW-0560">Oxidoreductase</keyword>
<dbReference type="SUPFAM" id="SSF51905">
    <property type="entry name" value="FAD/NAD(P)-binding domain"/>
    <property type="match status" value="1"/>
</dbReference>
<organism evidence="3 4">
    <name type="scientific">Marinibaculum pumilum</name>
    <dbReference type="NCBI Taxonomy" id="1766165"/>
    <lineage>
        <taxon>Bacteria</taxon>
        <taxon>Pseudomonadati</taxon>
        <taxon>Pseudomonadota</taxon>
        <taxon>Alphaproteobacteria</taxon>
        <taxon>Rhodospirillales</taxon>
        <taxon>Rhodospirillaceae</taxon>
        <taxon>Marinibaculum</taxon>
    </lineage>
</organism>
<feature type="domain" description="FAD dependent oxidoreductase" evidence="2">
    <location>
        <begin position="42"/>
        <end position="395"/>
    </location>
</feature>
<dbReference type="Pfam" id="PF01266">
    <property type="entry name" value="DAO"/>
    <property type="match status" value="1"/>
</dbReference>
<evidence type="ECO:0000313" key="4">
    <source>
        <dbReference type="Proteomes" id="UP001595528"/>
    </source>
</evidence>
<dbReference type="PANTHER" id="PTHR13847:SF281">
    <property type="entry name" value="FAD DEPENDENT OXIDOREDUCTASE DOMAIN-CONTAINING PROTEIN"/>
    <property type="match status" value="1"/>
</dbReference>